<keyword evidence="3 12" id="KW-1134">Transmembrane beta strand</keyword>
<evidence type="ECO:0000256" key="10">
    <source>
        <dbReference type="ARBA" id="ARBA00023136"/>
    </source>
</evidence>
<dbReference type="GO" id="GO:0006826">
    <property type="term" value="P:iron ion transport"/>
    <property type="evidence" value="ECO:0007669"/>
    <property type="project" value="UniProtKB-KW"/>
</dbReference>
<keyword evidence="4" id="KW-0410">Iron transport</keyword>
<evidence type="ECO:0000256" key="9">
    <source>
        <dbReference type="ARBA" id="ARBA00023077"/>
    </source>
</evidence>
<gene>
    <name evidence="19" type="ORF">FHS83_001896</name>
</gene>
<evidence type="ECO:0000256" key="13">
    <source>
        <dbReference type="PROSITE-ProRule" id="PRU10143"/>
    </source>
</evidence>
<dbReference type="InterPro" id="IPR010917">
    <property type="entry name" value="TonB_rcpt_CS"/>
</dbReference>
<evidence type="ECO:0000256" key="3">
    <source>
        <dbReference type="ARBA" id="ARBA00022452"/>
    </source>
</evidence>
<dbReference type="SUPFAM" id="SSF56935">
    <property type="entry name" value="Porins"/>
    <property type="match status" value="1"/>
</dbReference>
<evidence type="ECO:0000259" key="17">
    <source>
        <dbReference type="Pfam" id="PF00593"/>
    </source>
</evidence>
<proteinExistence type="inferred from homology"/>
<dbReference type="PROSITE" id="PS52016">
    <property type="entry name" value="TONB_DEPENDENT_REC_3"/>
    <property type="match status" value="1"/>
</dbReference>
<evidence type="ECO:0000256" key="12">
    <source>
        <dbReference type="PROSITE-ProRule" id="PRU01360"/>
    </source>
</evidence>
<dbReference type="Proteomes" id="UP000570514">
    <property type="component" value="Unassembled WGS sequence"/>
</dbReference>
<protein>
    <submittedName>
        <fullName evidence="19">Outer membrane receptor protein involved in Fe transport</fullName>
    </submittedName>
</protein>
<keyword evidence="10 12" id="KW-0472">Membrane</keyword>
<dbReference type="AlphaFoldDB" id="A0A846MY89"/>
<evidence type="ECO:0000256" key="16">
    <source>
        <dbReference type="SAM" id="SignalP"/>
    </source>
</evidence>
<evidence type="ECO:0000256" key="6">
    <source>
        <dbReference type="ARBA" id="ARBA00022729"/>
    </source>
</evidence>
<dbReference type="GO" id="GO:0009279">
    <property type="term" value="C:cell outer membrane"/>
    <property type="evidence" value="ECO:0007669"/>
    <property type="project" value="UniProtKB-SubCell"/>
</dbReference>
<dbReference type="RefSeq" id="WP_167082743.1">
    <property type="nucleotide sequence ID" value="NZ_BAAADC010000001.1"/>
</dbReference>
<evidence type="ECO:0000256" key="11">
    <source>
        <dbReference type="ARBA" id="ARBA00023237"/>
    </source>
</evidence>
<feature type="chain" id="PRO_5032799705" evidence="16">
    <location>
        <begin position="30"/>
        <end position="806"/>
    </location>
</feature>
<evidence type="ECO:0000256" key="8">
    <source>
        <dbReference type="ARBA" id="ARBA00023065"/>
    </source>
</evidence>
<feature type="short sequence motif" description="TonB box" evidence="13">
    <location>
        <begin position="39"/>
        <end position="45"/>
    </location>
</feature>
<evidence type="ECO:0000256" key="2">
    <source>
        <dbReference type="ARBA" id="ARBA00022448"/>
    </source>
</evidence>
<sequence>MHWESFIKPRNFASALLATSILGGLPASAEESSTITLETVTVSAQKVGEQDLQKVPLSISVLDTGKLEDLHVVDFRDFARFLPSVSFTAGGQGSSGGPGQANISMRGVTDGADGNHSGPLPTVGVYLDEQPITTIGGTLDIPAYDLERVEALAGPQGTLYGASSEAGTIRLITNKPNTEKFEAGFEIEGNAVTHGGIGYGFRGFVNQPLTDHAAIRLVAWDEHNAGYIDNVHASRTYPTTGITVDNASVAQKDYNSTDKLGARLALGIDLDDSWTVDATLIGQLEKANGISGYDPGIGDLKVNHFFPEYAKDHWYQAALTVTGKIGNLDLTYSGGYMNRRGVGSADYTDYTFWYDTLAGYYVTDNAGNAVDSSQYILFKDVFTKWSNELRLSSPAEDRLRFVIGLFHERQTHNILQDYKIDALGTDYSVPGWPGTIWLTNQQRVDRDLAAFGQVTFDITPSLSLTGGVRVFESKNSLEGFFGLAETMSSHSGVANCAKPLVPSRFGGPCTNVNKHVYEWGETHKFNLQWQIDDADMVYATYSTGFRPGGINRVATLPNYHSDALENFELGWKTSWLNNTLRWNGAAYWENWNNFQFAFLGLNSLTQIANAGSARIQGVESDVTWLVSENFTLTGAGAYNYARLTKVYCGDLDPVTGALDTTCPNANYPYPPNAPKSTVLPSTPRFKGNIVGRYSFAFAGLDAHLQGAVVYQTSAYPDLRVQAPSPVTGMEVPIRQVLGKMPGYATVDFSTGVGKGNWGIDFSVQNLFDERGQVYRYAYCTTQVCGYQPYILPTKPRFFQITLSQKF</sequence>
<dbReference type="InterPro" id="IPR039426">
    <property type="entry name" value="TonB-dep_rcpt-like"/>
</dbReference>
<dbReference type="InterPro" id="IPR012910">
    <property type="entry name" value="Plug_dom"/>
</dbReference>
<evidence type="ECO:0000259" key="18">
    <source>
        <dbReference type="Pfam" id="PF07715"/>
    </source>
</evidence>
<keyword evidence="7" id="KW-0408">Iron</keyword>
<dbReference type="PROSITE" id="PS01156">
    <property type="entry name" value="TONB_DEPENDENT_REC_2"/>
    <property type="match status" value="1"/>
</dbReference>
<feature type="domain" description="TonB-dependent receptor-like beta-barrel" evidence="17">
    <location>
        <begin position="322"/>
        <end position="766"/>
    </location>
</feature>
<comment type="similarity">
    <text evidence="12 15">Belongs to the TonB-dependent receptor family.</text>
</comment>
<feature type="domain" description="TonB-dependent receptor plug" evidence="18">
    <location>
        <begin position="52"/>
        <end position="168"/>
    </location>
</feature>
<dbReference type="Pfam" id="PF07715">
    <property type="entry name" value="Plug"/>
    <property type="match status" value="1"/>
</dbReference>
<feature type="short sequence motif" description="TonB C-terminal box" evidence="14">
    <location>
        <begin position="789"/>
        <end position="806"/>
    </location>
</feature>
<evidence type="ECO:0000256" key="4">
    <source>
        <dbReference type="ARBA" id="ARBA00022496"/>
    </source>
</evidence>
<evidence type="ECO:0000256" key="5">
    <source>
        <dbReference type="ARBA" id="ARBA00022692"/>
    </source>
</evidence>
<evidence type="ECO:0000256" key="15">
    <source>
        <dbReference type="RuleBase" id="RU003357"/>
    </source>
</evidence>
<evidence type="ECO:0000313" key="20">
    <source>
        <dbReference type="Proteomes" id="UP000570514"/>
    </source>
</evidence>
<keyword evidence="2 12" id="KW-0813">Transport</keyword>
<organism evidence="19 20">
    <name type="scientific">Rhizomicrobium palustre</name>
    <dbReference type="NCBI Taxonomy" id="189966"/>
    <lineage>
        <taxon>Bacteria</taxon>
        <taxon>Pseudomonadati</taxon>
        <taxon>Pseudomonadota</taxon>
        <taxon>Alphaproteobacteria</taxon>
        <taxon>Micropepsales</taxon>
        <taxon>Micropepsaceae</taxon>
        <taxon>Rhizomicrobium</taxon>
    </lineage>
</organism>
<comment type="subcellular location">
    <subcellularLocation>
        <location evidence="1 12">Cell outer membrane</location>
        <topology evidence="1 12">Multi-pass membrane protein</topology>
    </subcellularLocation>
</comment>
<keyword evidence="11 12" id="KW-0998">Cell outer membrane</keyword>
<keyword evidence="9 13" id="KW-0798">TonB box</keyword>
<reference evidence="19 20" key="1">
    <citation type="submission" date="2020-03" db="EMBL/GenBank/DDBJ databases">
        <title>Genomic Encyclopedia of Type Strains, Phase IV (KMG-IV): sequencing the most valuable type-strain genomes for metagenomic binning, comparative biology and taxonomic classification.</title>
        <authorList>
            <person name="Goeker M."/>
        </authorList>
    </citation>
    <scope>NUCLEOTIDE SEQUENCE [LARGE SCALE GENOMIC DNA]</scope>
    <source>
        <strain evidence="19 20">DSM 19867</strain>
    </source>
</reference>
<dbReference type="InterPro" id="IPR036942">
    <property type="entry name" value="Beta-barrel_TonB_sf"/>
</dbReference>
<dbReference type="PANTHER" id="PTHR32552:SF81">
    <property type="entry name" value="TONB-DEPENDENT OUTER MEMBRANE RECEPTOR"/>
    <property type="match status" value="1"/>
</dbReference>
<accession>A0A846MY89</accession>
<feature type="signal peptide" evidence="16">
    <location>
        <begin position="1"/>
        <end position="29"/>
    </location>
</feature>
<dbReference type="InterPro" id="IPR000531">
    <property type="entry name" value="Beta-barrel_TonB"/>
</dbReference>
<dbReference type="Gene3D" id="2.40.170.20">
    <property type="entry name" value="TonB-dependent receptor, beta-barrel domain"/>
    <property type="match status" value="1"/>
</dbReference>
<dbReference type="Pfam" id="PF00593">
    <property type="entry name" value="TonB_dep_Rec_b-barrel"/>
    <property type="match status" value="1"/>
</dbReference>
<keyword evidence="20" id="KW-1185">Reference proteome</keyword>
<comment type="caution">
    <text evidence="19">The sequence shown here is derived from an EMBL/GenBank/DDBJ whole genome shotgun (WGS) entry which is preliminary data.</text>
</comment>
<dbReference type="InterPro" id="IPR010916">
    <property type="entry name" value="TonB_box_CS"/>
</dbReference>
<evidence type="ECO:0000256" key="7">
    <source>
        <dbReference type="ARBA" id="ARBA00023004"/>
    </source>
</evidence>
<keyword evidence="5 12" id="KW-0812">Transmembrane</keyword>
<dbReference type="EMBL" id="JAASRM010000001">
    <property type="protein sequence ID" value="NIK88578.1"/>
    <property type="molecule type" value="Genomic_DNA"/>
</dbReference>
<keyword evidence="19" id="KW-0675">Receptor</keyword>
<evidence type="ECO:0000256" key="14">
    <source>
        <dbReference type="PROSITE-ProRule" id="PRU10144"/>
    </source>
</evidence>
<keyword evidence="6 16" id="KW-0732">Signal</keyword>
<evidence type="ECO:0000256" key="1">
    <source>
        <dbReference type="ARBA" id="ARBA00004571"/>
    </source>
</evidence>
<name>A0A846MY89_9PROT</name>
<keyword evidence="8" id="KW-0406">Ion transport</keyword>
<dbReference type="PROSITE" id="PS00430">
    <property type="entry name" value="TONB_DEPENDENT_REC_1"/>
    <property type="match status" value="1"/>
</dbReference>
<dbReference type="PANTHER" id="PTHR32552">
    <property type="entry name" value="FERRICHROME IRON RECEPTOR-RELATED"/>
    <property type="match status" value="1"/>
</dbReference>
<evidence type="ECO:0000313" key="19">
    <source>
        <dbReference type="EMBL" id="NIK88578.1"/>
    </source>
</evidence>